<dbReference type="Proteomes" id="UP000032614">
    <property type="component" value="Plasmid pBIL"/>
</dbReference>
<accession>A0AAU8SXJ7</accession>
<dbReference type="PANTHER" id="PTHR43590">
    <property type="entry name" value="ARSENIC RESISTANCE PROTEIN ARSH (AFU_ORTHOLOGUE AFUA_5G15030)"/>
    <property type="match status" value="1"/>
</dbReference>
<keyword evidence="2" id="KW-0614">Plasmid</keyword>
<geneLocation type="plasmid" evidence="2 3">
    <name>pBIL</name>
</geneLocation>
<protein>
    <submittedName>
        <fullName evidence="2">NADPH-dependent FMN reductase family protein</fullName>
    </submittedName>
</protein>
<organism evidence="2 3">
    <name type="scientific">Paraburkholderia fungorum</name>
    <dbReference type="NCBI Taxonomy" id="134537"/>
    <lineage>
        <taxon>Bacteria</taxon>
        <taxon>Pseudomonadati</taxon>
        <taxon>Pseudomonadota</taxon>
        <taxon>Betaproteobacteria</taxon>
        <taxon>Burkholderiales</taxon>
        <taxon>Burkholderiaceae</taxon>
        <taxon>Paraburkholderia</taxon>
    </lineage>
</organism>
<dbReference type="Pfam" id="PF03358">
    <property type="entry name" value="FMN_red"/>
    <property type="match status" value="1"/>
</dbReference>
<dbReference type="InterPro" id="IPR029039">
    <property type="entry name" value="Flavoprotein-like_sf"/>
</dbReference>
<dbReference type="KEGG" id="bfn:OI25_7983"/>
<dbReference type="AlphaFoldDB" id="A0AAU8SXJ7"/>
<dbReference type="InterPro" id="IPR005025">
    <property type="entry name" value="FMN_Rdtase-like_dom"/>
</dbReference>
<feature type="domain" description="NADPH-dependent FMN reductase-like" evidence="1">
    <location>
        <begin position="4"/>
        <end position="91"/>
    </location>
</feature>
<name>A0AAU8SXJ7_9BURK</name>
<evidence type="ECO:0000259" key="1">
    <source>
        <dbReference type="Pfam" id="PF03358"/>
    </source>
</evidence>
<dbReference type="Gene3D" id="3.40.50.360">
    <property type="match status" value="1"/>
</dbReference>
<dbReference type="RefSeq" id="WP_370689650.1">
    <property type="nucleotide sequence ID" value="NZ_CADFGE010000021.1"/>
</dbReference>
<evidence type="ECO:0000313" key="3">
    <source>
        <dbReference type="Proteomes" id="UP000032614"/>
    </source>
</evidence>
<reference evidence="2 3" key="1">
    <citation type="journal article" date="2015" name="Genome Announc.">
        <title>Complete genome sequences for 59 burkholderia isolates, both pathogenic and near neighbor.</title>
        <authorList>
            <person name="Johnson S.L."/>
            <person name="Bishop-Lilly K.A."/>
            <person name="Ladner J.T."/>
            <person name="Daligault H.E."/>
            <person name="Davenport K.W."/>
            <person name="Jaissle J."/>
            <person name="Frey K.G."/>
            <person name="Koroleva G.I."/>
            <person name="Bruce D.C."/>
            <person name="Coyne S.R."/>
            <person name="Broomall S.M."/>
            <person name="Li P.E."/>
            <person name="Teshima H."/>
            <person name="Gibbons H.S."/>
            <person name="Palacios G.F."/>
            <person name="Rosenzweig C.N."/>
            <person name="Redden C.L."/>
            <person name="Xu Y."/>
            <person name="Minogue T.D."/>
            <person name="Chain P.S."/>
        </authorList>
    </citation>
    <scope>NUCLEOTIDE SEQUENCE [LARGE SCALE GENOMIC DNA]</scope>
    <source>
        <strain evidence="2 3">ATCC BAA-463</strain>
    </source>
</reference>
<dbReference type="InterPro" id="IPR014063">
    <property type="entry name" value="Arsenate-R_ArsH"/>
</dbReference>
<proteinExistence type="predicted"/>
<sequence length="91" mass="10323">MVDLRKLSEWSEGQVWCSPERHGTLTVVFKNQIDWLPQESGVVRPTHGRTLAVMQVCGGSQSFNAVYALCLLGRWMWMVTIPNQSSVTEAW</sequence>
<dbReference type="GO" id="GO:0016655">
    <property type="term" value="F:oxidoreductase activity, acting on NAD(P)H, quinone or similar compound as acceptor"/>
    <property type="evidence" value="ECO:0007669"/>
    <property type="project" value="TreeGrafter"/>
</dbReference>
<evidence type="ECO:0000313" key="2">
    <source>
        <dbReference type="EMBL" id="AJZ56047.1"/>
    </source>
</evidence>
<gene>
    <name evidence="2" type="ORF">OI25_7983</name>
</gene>
<dbReference type="SUPFAM" id="SSF52218">
    <property type="entry name" value="Flavoproteins"/>
    <property type="match status" value="1"/>
</dbReference>
<dbReference type="PANTHER" id="PTHR43590:SF1">
    <property type="entry name" value="ARSENIC RESISTANCE PROTEIN ARSH (AFU_ORTHOLOGUE AFUA_5G15030)"/>
    <property type="match status" value="1"/>
</dbReference>
<dbReference type="EMBL" id="CP010024">
    <property type="protein sequence ID" value="AJZ56047.1"/>
    <property type="molecule type" value="Genomic_DNA"/>
</dbReference>